<dbReference type="Proteomes" id="UP000693672">
    <property type="component" value="Unassembled WGS sequence"/>
</dbReference>
<dbReference type="InterPro" id="IPR052922">
    <property type="entry name" value="Cytidylate_Kinase-2"/>
</dbReference>
<dbReference type="InterPro" id="IPR003959">
    <property type="entry name" value="ATPase_AAA_core"/>
</dbReference>
<evidence type="ECO:0000313" key="2">
    <source>
        <dbReference type="EMBL" id="CAG7649559.1"/>
    </source>
</evidence>
<evidence type="ECO:0000259" key="1">
    <source>
        <dbReference type="Pfam" id="PF00004"/>
    </source>
</evidence>
<organism evidence="2 3">
    <name type="scientific">Paenibacillus solanacearum</name>
    <dbReference type="NCBI Taxonomy" id="2048548"/>
    <lineage>
        <taxon>Bacteria</taxon>
        <taxon>Bacillati</taxon>
        <taxon>Bacillota</taxon>
        <taxon>Bacilli</taxon>
        <taxon>Bacillales</taxon>
        <taxon>Paenibacillaceae</taxon>
        <taxon>Paenibacillus</taxon>
    </lineage>
</organism>
<dbReference type="GO" id="GO:0016887">
    <property type="term" value="F:ATP hydrolysis activity"/>
    <property type="evidence" value="ECO:0007669"/>
    <property type="project" value="InterPro"/>
</dbReference>
<protein>
    <recommendedName>
        <fullName evidence="1">ATPase AAA-type core domain-containing protein</fullName>
    </recommendedName>
</protein>
<evidence type="ECO:0000313" key="3">
    <source>
        <dbReference type="Proteomes" id="UP000693672"/>
    </source>
</evidence>
<dbReference type="Pfam" id="PF00004">
    <property type="entry name" value="AAA"/>
    <property type="match status" value="1"/>
</dbReference>
<dbReference type="EMBL" id="CAJVAS010000049">
    <property type="protein sequence ID" value="CAG7649559.1"/>
    <property type="molecule type" value="Genomic_DNA"/>
</dbReference>
<gene>
    <name evidence="2" type="ORF">PAESOLCIP111_05894</name>
</gene>
<comment type="caution">
    <text evidence="2">The sequence shown here is derived from an EMBL/GenBank/DDBJ whole genome shotgun (WGS) entry which is preliminary data.</text>
</comment>
<keyword evidence="3" id="KW-1185">Reference proteome</keyword>
<name>A0A916NLN8_9BACL</name>
<dbReference type="RefSeq" id="WP_218095579.1">
    <property type="nucleotide sequence ID" value="NZ_CAJVAS010000049.1"/>
</dbReference>
<sequence>MNKIMLIGSPGSGKSTFGKKLAQATGLPLFHLDALYWKPNWVETPKEEWDSLLQRLVSEPQWIIDGNYGRTLDIRMQAADTIIWLQKPNWLCVWRAVKRQAGHFGKVRSDMGEGCVERFRWAFFRFLLFIWRFPKQRARNLEERIRKHTALAPGKKVIILRSDAEAAAFLNSLP</sequence>
<accession>A0A916NLN8</accession>
<dbReference type="PANTHER" id="PTHR37816">
    <property type="entry name" value="YALI0E33011P"/>
    <property type="match status" value="1"/>
</dbReference>
<dbReference type="AlphaFoldDB" id="A0A916NLN8"/>
<proteinExistence type="predicted"/>
<dbReference type="GO" id="GO:0005524">
    <property type="term" value="F:ATP binding"/>
    <property type="evidence" value="ECO:0007669"/>
    <property type="project" value="InterPro"/>
</dbReference>
<feature type="domain" description="ATPase AAA-type core" evidence="1">
    <location>
        <begin position="4"/>
        <end position="55"/>
    </location>
</feature>
<dbReference type="PANTHER" id="PTHR37816:SF3">
    <property type="entry name" value="MODULATES DNA TOPOLOGY"/>
    <property type="match status" value="1"/>
</dbReference>
<reference evidence="2" key="1">
    <citation type="submission" date="2021-06" db="EMBL/GenBank/DDBJ databases">
        <authorList>
            <person name="Criscuolo A."/>
        </authorList>
    </citation>
    <scope>NUCLEOTIDE SEQUENCE</scope>
    <source>
        <strain evidence="2">CIP111600</strain>
    </source>
</reference>